<evidence type="ECO:0000256" key="2">
    <source>
        <dbReference type="SAM" id="Phobius"/>
    </source>
</evidence>
<feature type="transmembrane region" description="Helical" evidence="2">
    <location>
        <begin position="321"/>
        <end position="340"/>
    </location>
</feature>
<keyword evidence="4" id="KW-1185">Reference proteome</keyword>
<keyword evidence="2" id="KW-1133">Transmembrane helix</keyword>
<keyword evidence="2" id="KW-0472">Membrane</keyword>
<feature type="compositionally biased region" description="Basic and acidic residues" evidence="1">
    <location>
        <begin position="216"/>
        <end position="225"/>
    </location>
</feature>
<dbReference type="OrthoDB" id="1436450at2759"/>
<evidence type="ECO:0000313" key="3">
    <source>
        <dbReference type="EMBL" id="TDL28379.1"/>
    </source>
</evidence>
<evidence type="ECO:0000256" key="1">
    <source>
        <dbReference type="SAM" id="MobiDB-lite"/>
    </source>
</evidence>
<dbReference type="GO" id="GO:0000324">
    <property type="term" value="C:fungal-type vacuole"/>
    <property type="evidence" value="ECO:0007669"/>
    <property type="project" value="TreeGrafter"/>
</dbReference>
<accession>A0A4Y7QNC6</accession>
<dbReference type="PANTHER" id="PTHR36819:SF1">
    <property type="entry name" value="REGULATOR OF PHOSPHOLIPASE D SRF1"/>
    <property type="match status" value="1"/>
</dbReference>
<sequence>MSTLPKSHSVRSAHKPSLSASTFKTVVTSPPWARDEPPSPTEGDPVLLSPTAHSFGHRASSSRRSNSPADASSSSTAAHLKYGTDDGPSWWTFTRKYAKDGPPALRGSAKPNWPVISGKLKSRAWLSSRRNSREVPQEDDQQQHDSDEEEEGHRHHRWDFHIPMPAPAAQQFTLSHAKTPGWDSPWSPRAPNPARFGDIENGNGTSGSAAGGVALDPKDDFDGLRRRPTSKRKRRFRNFILTNAYVPLLFRVINIIFTTAALAVAVRVRMLELRYHIGGAVGSSPTIVVIFAPLTLVHVMAAIYLEYFGRPLGLWRTSMKLAHTLSETVFICVWSAALSLSFDNFFTSIIGCASPSSISWYNQIPRPLPNLPDLGRHEGGVADRICDDQLALICLVAVGLVMYCSNLVISLFRIFEKVKYQGPSMTVL</sequence>
<feature type="transmembrane region" description="Helical" evidence="2">
    <location>
        <begin position="286"/>
        <end position="309"/>
    </location>
</feature>
<feature type="compositionally biased region" description="Polar residues" evidence="1">
    <location>
        <begin position="18"/>
        <end position="28"/>
    </location>
</feature>
<dbReference type="EMBL" id="ML170157">
    <property type="protein sequence ID" value="TDL28379.1"/>
    <property type="molecule type" value="Genomic_DNA"/>
</dbReference>
<keyword evidence="2" id="KW-0812">Transmembrane</keyword>
<dbReference type="VEuPathDB" id="FungiDB:BD410DRAFT_780881"/>
<feature type="region of interest" description="Disordered" evidence="1">
    <location>
        <begin position="1"/>
        <end position="155"/>
    </location>
</feature>
<feature type="compositionally biased region" description="Low complexity" evidence="1">
    <location>
        <begin position="58"/>
        <end position="78"/>
    </location>
</feature>
<feature type="transmembrane region" description="Helical" evidence="2">
    <location>
        <begin position="240"/>
        <end position="266"/>
    </location>
</feature>
<organism evidence="3 4">
    <name type="scientific">Rickenella mellea</name>
    <dbReference type="NCBI Taxonomy" id="50990"/>
    <lineage>
        <taxon>Eukaryota</taxon>
        <taxon>Fungi</taxon>
        <taxon>Dikarya</taxon>
        <taxon>Basidiomycota</taxon>
        <taxon>Agaricomycotina</taxon>
        <taxon>Agaricomycetes</taxon>
        <taxon>Hymenochaetales</taxon>
        <taxon>Rickenellaceae</taxon>
        <taxon>Rickenella</taxon>
    </lineage>
</organism>
<dbReference type="InterPro" id="IPR037737">
    <property type="entry name" value="Srf1"/>
</dbReference>
<feature type="compositionally biased region" description="Low complexity" evidence="1">
    <location>
        <begin position="201"/>
        <end position="212"/>
    </location>
</feature>
<protein>
    <submittedName>
        <fullName evidence="3">Uncharacterized protein</fullName>
    </submittedName>
</protein>
<dbReference type="PANTHER" id="PTHR36819">
    <property type="entry name" value="REGULATOR OF PHOSPHOLIPASE D SRF1"/>
    <property type="match status" value="1"/>
</dbReference>
<feature type="region of interest" description="Disordered" evidence="1">
    <location>
        <begin position="177"/>
        <end position="226"/>
    </location>
</feature>
<dbReference type="AlphaFoldDB" id="A0A4Y7QNC6"/>
<proteinExistence type="predicted"/>
<gene>
    <name evidence="3" type="ORF">BD410DRAFT_780881</name>
</gene>
<feature type="compositionally biased region" description="Basic and acidic residues" evidence="1">
    <location>
        <begin position="131"/>
        <end position="145"/>
    </location>
</feature>
<name>A0A4Y7QNC6_9AGAM</name>
<reference evidence="3 4" key="1">
    <citation type="submission" date="2018-06" db="EMBL/GenBank/DDBJ databases">
        <title>A transcriptomic atlas of mushroom development highlights an independent origin of complex multicellularity.</title>
        <authorList>
            <consortium name="DOE Joint Genome Institute"/>
            <person name="Krizsan K."/>
            <person name="Almasi E."/>
            <person name="Merenyi Z."/>
            <person name="Sahu N."/>
            <person name="Viragh M."/>
            <person name="Koszo T."/>
            <person name="Mondo S."/>
            <person name="Kiss B."/>
            <person name="Balint B."/>
            <person name="Kues U."/>
            <person name="Barry K."/>
            <person name="Hegedus J.C."/>
            <person name="Henrissat B."/>
            <person name="Johnson J."/>
            <person name="Lipzen A."/>
            <person name="Ohm R."/>
            <person name="Nagy I."/>
            <person name="Pangilinan J."/>
            <person name="Yan J."/>
            <person name="Xiong Y."/>
            <person name="Grigoriev I.V."/>
            <person name="Hibbett D.S."/>
            <person name="Nagy L.G."/>
        </authorList>
    </citation>
    <scope>NUCLEOTIDE SEQUENCE [LARGE SCALE GENOMIC DNA]</scope>
    <source>
        <strain evidence="3 4">SZMC22713</strain>
    </source>
</reference>
<dbReference type="Proteomes" id="UP000294933">
    <property type="component" value="Unassembled WGS sequence"/>
</dbReference>
<dbReference type="GO" id="GO:0071944">
    <property type="term" value="C:cell periphery"/>
    <property type="evidence" value="ECO:0007669"/>
    <property type="project" value="TreeGrafter"/>
</dbReference>
<feature type="transmembrane region" description="Helical" evidence="2">
    <location>
        <begin position="390"/>
        <end position="415"/>
    </location>
</feature>
<evidence type="ECO:0000313" key="4">
    <source>
        <dbReference type="Proteomes" id="UP000294933"/>
    </source>
</evidence>